<reference evidence="5 6" key="1">
    <citation type="submission" date="2024-09" db="EMBL/GenBank/DDBJ databases">
        <authorList>
            <person name="Sun Q."/>
            <person name="Mori K."/>
        </authorList>
    </citation>
    <scope>NUCLEOTIDE SEQUENCE [LARGE SCALE GENOMIC DNA]</scope>
    <source>
        <strain evidence="5 6">TBRC 0563</strain>
    </source>
</reference>
<dbReference type="EMBL" id="JBHLZP010000348">
    <property type="protein sequence ID" value="MFB9837155.1"/>
    <property type="molecule type" value="Genomic_DNA"/>
</dbReference>
<dbReference type="InterPro" id="IPR025857">
    <property type="entry name" value="MacB_PCD"/>
</dbReference>
<keyword evidence="6" id="KW-1185">Reference proteome</keyword>
<feature type="domain" description="MacB-like periplasmic core" evidence="4">
    <location>
        <begin position="18"/>
        <end position="115"/>
    </location>
</feature>
<dbReference type="Proteomes" id="UP001589627">
    <property type="component" value="Unassembled WGS sequence"/>
</dbReference>
<proteinExistence type="inferred from homology"/>
<evidence type="ECO:0000313" key="5">
    <source>
        <dbReference type="EMBL" id="MFB9837155.1"/>
    </source>
</evidence>
<organism evidence="5 6">
    <name type="scientific">Actinoallomurus acaciae</name>
    <dbReference type="NCBI Taxonomy" id="502577"/>
    <lineage>
        <taxon>Bacteria</taxon>
        <taxon>Bacillati</taxon>
        <taxon>Actinomycetota</taxon>
        <taxon>Actinomycetes</taxon>
        <taxon>Streptosporangiales</taxon>
        <taxon>Thermomonosporaceae</taxon>
        <taxon>Actinoallomurus</taxon>
    </lineage>
</organism>
<keyword evidence="3" id="KW-1133">Transmembrane helix</keyword>
<evidence type="ECO:0000256" key="2">
    <source>
        <dbReference type="SAM" id="MobiDB-lite"/>
    </source>
</evidence>
<evidence type="ECO:0000256" key="1">
    <source>
        <dbReference type="ARBA" id="ARBA00038076"/>
    </source>
</evidence>
<comment type="caution">
    <text evidence="5">The sequence shown here is derived from an EMBL/GenBank/DDBJ whole genome shotgun (WGS) entry which is preliminary data.</text>
</comment>
<feature type="non-terminal residue" evidence="5">
    <location>
        <position position="150"/>
    </location>
</feature>
<accession>A0ABV5YQ33</accession>
<feature type="transmembrane region" description="Helical" evidence="3">
    <location>
        <begin position="17"/>
        <end position="37"/>
    </location>
</feature>
<gene>
    <name evidence="5" type="ORF">ACFFNX_33780</name>
</gene>
<dbReference type="Pfam" id="PF12704">
    <property type="entry name" value="MacB_PCD"/>
    <property type="match status" value="1"/>
</dbReference>
<dbReference type="PANTHER" id="PTHR30572">
    <property type="entry name" value="MEMBRANE COMPONENT OF TRANSPORTER-RELATED"/>
    <property type="match status" value="1"/>
</dbReference>
<name>A0ABV5YQ33_9ACTN</name>
<dbReference type="RefSeq" id="WP_378209934.1">
    <property type="nucleotide sequence ID" value="NZ_JBHLZP010000348.1"/>
</dbReference>
<keyword evidence="3" id="KW-0472">Membrane</keyword>
<dbReference type="InterPro" id="IPR050250">
    <property type="entry name" value="Macrolide_Exporter_MacB"/>
</dbReference>
<protein>
    <submittedName>
        <fullName evidence="5">ABC transporter permease</fullName>
    </submittedName>
</protein>
<evidence type="ECO:0000256" key="3">
    <source>
        <dbReference type="SAM" id="Phobius"/>
    </source>
</evidence>
<dbReference type="PANTHER" id="PTHR30572:SF4">
    <property type="entry name" value="ABC TRANSPORTER PERMEASE YTRF"/>
    <property type="match status" value="1"/>
</dbReference>
<sequence>MIVKVTLRNLVAHRLRLALTALAVILGVAFVAGTLVFTDTMSRRFDELFADTGKNVAVQVRPKKVIDTGDGGDAPTVPASLVATVAAVPGVARAYGEVSGFAAIVGRDGRVVGGSGPPQLGADWDPGDHDHPMKAGRGPVRAGEVAVDAR</sequence>
<feature type="region of interest" description="Disordered" evidence="2">
    <location>
        <begin position="115"/>
        <end position="150"/>
    </location>
</feature>
<comment type="similarity">
    <text evidence="1">Belongs to the ABC-4 integral membrane protein family.</text>
</comment>
<keyword evidence="3" id="KW-0812">Transmembrane</keyword>
<evidence type="ECO:0000259" key="4">
    <source>
        <dbReference type="Pfam" id="PF12704"/>
    </source>
</evidence>
<evidence type="ECO:0000313" key="6">
    <source>
        <dbReference type="Proteomes" id="UP001589627"/>
    </source>
</evidence>